<proteinExistence type="predicted"/>
<evidence type="ECO:0000313" key="2">
    <source>
        <dbReference type="EMBL" id="QIG68163.1"/>
    </source>
</evidence>
<sequence>MKDNPNFWEFWNWNSGPIGGIIAGGIVCGILHLVAIALKHYF</sequence>
<dbReference type="Proteomes" id="UP000605518">
    <property type="component" value="Segment"/>
</dbReference>
<keyword evidence="1" id="KW-0472">Membrane</keyword>
<keyword evidence="1" id="KW-0812">Transmembrane</keyword>
<evidence type="ECO:0000256" key="1">
    <source>
        <dbReference type="SAM" id="Phobius"/>
    </source>
</evidence>
<keyword evidence="3" id="KW-1185">Reference proteome</keyword>
<feature type="transmembrane region" description="Helical" evidence="1">
    <location>
        <begin position="20"/>
        <end position="38"/>
    </location>
</feature>
<protein>
    <submittedName>
        <fullName evidence="2">Uncharacterized protein</fullName>
    </submittedName>
</protein>
<keyword evidence="1" id="KW-1133">Transmembrane helix</keyword>
<accession>A0A7S5USF8</accession>
<dbReference type="EMBL" id="MN988486">
    <property type="protein sequence ID" value="QIG68163.1"/>
    <property type="molecule type" value="Genomic_DNA"/>
</dbReference>
<organism evidence="2 3">
    <name type="scientific">Rhizobium phage RHph_Y68</name>
    <dbReference type="NCBI Taxonomy" id="2509787"/>
    <lineage>
        <taxon>Viruses</taxon>
        <taxon>Duplodnaviria</taxon>
        <taxon>Heunggongvirae</taxon>
        <taxon>Uroviricota</taxon>
        <taxon>Caudoviricetes</taxon>
        <taxon>Pootjesviridae</taxon>
        <taxon>Staniewskivirinae</taxon>
        <taxon>Trinifflemingvirus</taxon>
        <taxon>Trinifflemingvirus Y68</taxon>
    </lineage>
</organism>
<evidence type="ECO:0000313" key="3">
    <source>
        <dbReference type="Proteomes" id="UP000605518"/>
    </source>
</evidence>
<name>A0A7S5USF8_9CAUD</name>
<reference evidence="2" key="1">
    <citation type="submission" date="2020-01" db="EMBL/GenBank/DDBJ databases">
        <title>Patterns of diversity and host range of bacteriophage communities associated with bean-nodulatin bacteria.</title>
        <authorList>
            <person name="Vann Cauwenberghe J."/>
            <person name="Santamaria R.I."/>
            <person name="Bustos P."/>
            <person name="Juarez S."/>
            <person name="Gonzalez V."/>
        </authorList>
    </citation>
    <scope>NUCLEOTIDE SEQUENCE</scope>
</reference>
<gene>
    <name evidence="2" type="ORF">EVB55_228</name>
</gene>